<reference evidence="2 3" key="1">
    <citation type="submission" date="2018-11" db="EMBL/GenBank/DDBJ databases">
        <title>Tabrizicola sp. isolated from sediment of alpine lake.</title>
        <authorList>
            <person name="Liu Z."/>
        </authorList>
    </citation>
    <scope>NUCLEOTIDE SEQUENCE [LARGE SCALE GENOMIC DNA]</scope>
    <source>
        <strain evidence="2 3">DRYC-M-16</strain>
    </source>
</reference>
<evidence type="ECO:0000313" key="3">
    <source>
        <dbReference type="Proteomes" id="UP000297741"/>
    </source>
</evidence>
<keyword evidence="3" id="KW-1185">Reference proteome</keyword>
<protein>
    <submittedName>
        <fullName evidence="2">Chemotaxis protein chel</fullName>
    </submittedName>
</protein>
<feature type="domain" description="Flagellar protein FlgJ N-terminal" evidence="1">
    <location>
        <begin position="42"/>
        <end position="82"/>
    </location>
</feature>
<name>A0ABY2KI02_9RHOB</name>
<dbReference type="Pfam" id="PF10135">
    <property type="entry name" value="Rod-binding"/>
    <property type="match status" value="1"/>
</dbReference>
<comment type="caution">
    <text evidence="2">The sequence shown here is derived from an EMBL/GenBank/DDBJ whole genome shotgun (WGS) entry which is preliminary data.</text>
</comment>
<evidence type="ECO:0000259" key="1">
    <source>
        <dbReference type="Pfam" id="PF10135"/>
    </source>
</evidence>
<organism evidence="2 3">
    <name type="scientific">Pseudotabrizicola sediminis</name>
    <dbReference type="NCBI Taxonomy" id="2486418"/>
    <lineage>
        <taxon>Bacteria</taxon>
        <taxon>Pseudomonadati</taxon>
        <taxon>Pseudomonadota</taxon>
        <taxon>Alphaproteobacteria</taxon>
        <taxon>Rhodobacterales</taxon>
        <taxon>Paracoccaceae</taxon>
        <taxon>Pseudotabrizicola</taxon>
    </lineage>
</organism>
<sequence>MNPDPVLTGPARLAPDRNHLLHKAKEMEAVFLSEMLSHAGLGESSGEFGGGPGEEQFASFLRNAQARSIVEKGGLGLAQTIFSALVKAEESRDVAKS</sequence>
<evidence type="ECO:0000313" key="2">
    <source>
        <dbReference type="EMBL" id="TGD41938.1"/>
    </source>
</evidence>
<dbReference type="RefSeq" id="WP_135433180.1">
    <property type="nucleotide sequence ID" value="NZ_RPEM01000013.1"/>
</dbReference>
<accession>A0ABY2KI02</accession>
<proteinExistence type="predicted"/>
<dbReference type="Proteomes" id="UP000297741">
    <property type="component" value="Unassembled WGS sequence"/>
</dbReference>
<dbReference type="InterPro" id="IPR019301">
    <property type="entry name" value="Flagellar_prot_FlgJ_N"/>
</dbReference>
<dbReference type="EMBL" id="RPEM01000013">
    <property type="protein sequence ID" value="TGD41938.1"/>
    <property type="molecule type" value="Genomic_DNA"/>
</dbReference>
<gene>
    <name evidence="2" type="ORF">EEB11_16440</name>
</gene>